<dbReference type="Proteomes" id="UP001501710">
    <property type="component" value="Unassembled WGS sequence"/>
</dbReference>
<comment type="cofactor">
    <cofactor evidence="1">
        <name>pantetheine 4'-phosphate</name>
        <dbReference type="ChEBI" id="CHEBI:47942"/>
    </cofactor>
</comment>
<dbReference type="PANTHER" id="PTHR45527">
    <property type="entry name" value="NONRIBOSOMAL PEPTIDE SYNTHETASE"/>
    <property type="match status" value="1"/>
</dbReference>
<evidence type="ECO:0000313" key="7">
    <source>
        <dbReference type="Proteomes" id="UP001501710"/>
    </source>
</evidence>
<dbReference type="Gene3D" id="3.30.300.30">
    <property type="match status" value="2"/>
</dbReference>
<dbReference type="RefSeq" id="WP_344900132.1">
    <property type="nucleotide sequence ID" value="NZ_BAABAS010000015.1"/>
</dbReference>
<dbReference type="InterPro" id="IPR025110">
    <property type="entry name" value="AMP-bd_C"/>
</dbReference>
<feature type="domain" description="Carrier" evidence="5">
    <location>
        <begin position="991"/>
        <end position="1065"/>
    </location>
</feature>
<dbReference type="InterPro" id="IPR023213">
    <property type="entry name" value="CAT-like_dom_sf"/>
</dbReference>
<feature type="region of interest" description="Disordered" evidence="4">
    <location>
        <begin position="578"/>
        <end position="615"/>
    </location>
</feature>
<evidence type="ECO:0000256" key="1">
    <source>
        <dbReference type="ARBA" id="ARBA00001957"/>
    </source>
</evidence>
<dbReference type="InterPro" id="IPR020845">
    <property type="entry name" value="AMP-binding_CS"/>
</dbReference>
<evidence type="ECO:0000259" key="5">
    <source>
        <dbReference type="PROSITE" id="PS50075"/>
    </source>
</evidence>
<dbReference type="Gene3D" id="3.40.50.980">
    <property type="match status" value="4"/>
</dbReference>
<dbReference type="CDD" id="cd05930">
    <property type="entry name" value="A_NRPS"/>
    <property type="match status" value="2"/>
</dbReference>
<dbReference type="NCBIfam" id="TIGR01733">
    <property type="entry name" value="AA-adenyl-dom"/>
    <property type="match status" value="2"/>
</dbReference>
<dbReference type="InterPro" id="IPR006162">
    <property type="entry name" value="Ppantetheine_attach_site"/>
</dbReference>
<dbReference type="InterPro" id="IPR001242">
    <property type="entry name" value="Condensation_dom"/>
</dbReference>
<dbReference type="Gene3D" id="2.30.38.10">
    <property type="entry name" value="Luciferase, Domain 3"/>
    <property type="match status" value="2"/>
</dbReference>
<dbReference type="InterPro" id="IPR045851">
    <property type="entry name" value="AMP-bd_C_sf"/>
</dbReference>
<dbReference type="InterPro" id="IPR020806">
    <property type="entry name" value="PKS_PP-bd"/>
</dbReference>
<evidence type="ECO:0000256" key="2">
    <source>
        <dbReference type="ARBA" id="ARBA00022450"/>
    </source>
</evidence>
<keyword evidence="3" id="KW-0597">Phosphoprotein</keyword>
<accession>A0ABP8CB32</accession>
<dbReference type="Gene3D" id="3.40.50.1820">
    <property type="entry name" value="alpha/beta hydrolase"/>
    <property type="match status" value="1"/>
</dbReference>
<reference evidence="7" key="1">
    <citation type="journal article" date="2019" name="Int. J. Syst. Evol. Microbiol.">
        <title>The Global Catalogue of Microorganisms (GCM) 10K type strain sequencing project: providing services to taxonomists for standard genome sequencing and annotation.</title>
        <authorList>
            <consortium name="The Broad Institute Genomics Platform"/>
            <consortium name="The Broad Institute Genome Sequencing Center for Infectious Disease"/>
            <person name="Wu L."/>
            <person name="Ma J."/>
        </authorList>
    </citation>
    <scope>NUCLEOTIDE SEQUENCE [LARGE SCALE GENOMIC DNA]</scope>
    <source>
        <strain evidence="7">JCM 17440</strain>
    </source>
</reference>
<dbReference type="InterPro" id="IPR000873">
    <property type="entry name" value="AMP-dep_synth/lig_dom"/>
</dbReference>
<dbReference type="InterPro" id="IPR029058">
    <property type="entry name" value="AB_hydrolase_fold"/>
</dbReference>
<evidence type="ECO:0000313" key="6">
    <source>
        <dbReference type="EMBL" id="GAA4236754.1"/>
    </source>
</evidence>
<dbReference type="CDD" id="cd19544">
    <property type="entry name" value="E-C_NRPS"/>
    <property type="match status" value="1"/>
</dbReference>
<organism evidence="6 7">
    <name type="scientific">Actinomadura meridiana</name>
    <dbReference type="NCBI Taxonomy" id="559626"/>
    <lineage>
        <taxon>Bacteria</taxon>
        <taxon>Bacillati</taxon>
        <taxon>Actinomycetota</taxon>
        <taxon>Actinomycetes</taxon>
        <taxon>Streptosporangiales</taxon>
        <taxon>Thermomonosporaceae</taxon>
        <taxon>Actinomadura</taxon>
    </lineage>
</organism>
<dbReference type="EMBL" id="BAABAS010000015">
    <property type="protein sequence ID" value="GAA4236754.1"/>
    <property type="molecule type" value="Genomic_DNA"/>
</dbReference>
<dbReference type="InterPro" id="IPR010071">
    <property type="entry name" value="AA_adenyl_dom"/>
</dbReference>
<keyword evidence="7" id="KW-1185">Reference proteome</keyword>
<dbReference type="InterPro" id="IPR009081">
    <property type="entry name" value="PP-bd_ACP"/>
</dbReference>
<protein>
    <recommendedName>
        <fullName evidence="5">Carrier domain-containing protein</fullName>
    </recommendedName>
</protein>
<dbReference type="Gene3D" id="1.10.1200.10">
    <property type="entry name" value="ACP-like"/>
    <property type="match status" value="1"/>
</dbReference>
<gene>
    <name evidence="6" type="ORF">GCM10022254_47190</name>
</gene>
<dbReference type="PANTHER" id="PTHR45527:SF1">
    <property type="entry name" value="FATTY ACID SYNTHASE"/>
    <property type="match status" value="1"/>
</dbReference>
<feature type="compositionally biased region" description="Acidic residues" evidence="4">
    <location>
        <begin position="589"/>
        <end position="603"/>
    </location>
</feature>
<dbReference type="Gene3D" id="3.30.559.10">
    <property type="entry name" value="Chloramphenicol acetyltransferase-like domain"/>
    <property type="match status" value="2"/>
</dbReference>
<dbReference type="SMART" id="SM00823">
    <property type="entry name" value="PKS_PP"/>
    <property type="match status" value="2"/>
</dbReference>
<dbReference type="Gene3D" id="3.30.559.30">
    <property type="entry name" value="Nonribosomal peptide synthetase, condensation domain"/>
    <property type="match status" value="2"/>
</dbReference>
<dbReference type="PROSITE" id="PS00012">
    <property type="entry name" value="PHOSPHOPANTETHEINE"/>
    <property type="match status" value="2"/>
</dbReference>
<feature type="compositionally biased region" description="Basic and acidic residues" evidence="4">
    <location>
        <begin position="2058"/>
        <end position="2069"/>
    </location>
</feature>
<dbReference type="Pfam" id="PF00668">
    <property type="entry name" value="Condensation"/>
    <property type="match status" value="2"/>
</dbReference>
<feature type="domain" description="Carrier" evidence="5">
    <location>
        <begin position="2083"/>
        <end position="2158"/>
    </location>
</feature>
<dbReference type="SUPFAM" id="SSF56801">
    <property type="entry name" value="Acetyl-CoA synthetase-like"/>
    <property type="match status" value="2"/>
</dbReference>
<feature type="region of interest" description="Disordered" evidence="4">
    <location>
        <begin position="2057"/>
        <end position="2087"/>
    </location>
</feature>
<dbReference type="Pfam" id="PF00501">
    <property type="entry name" value="AMP-binding"/>
    <property type="match status" value="2"/>
</dbReference>
<dbReference type="Pfam" id="PF00550">
    <property type="entry name" value="PP-binding"/>
    <property type="match status" value="2"/>
</dbReference>
<dbReference type="PROSITE" id="PS50075">
    <property type="entry name" value="CARRIER"/>
    <property type="match status" value="2"/>
</dbReference>
<dbReference type="SUPFAM" id="SSF52777">
    <property type="entry name" value="CoA-dependent acyltransferases"/>
    <property type="match status" value="4"/>
</dbReference>
<dbReference type="InterPro" id="IPR036736">
    <property type="entry name" value="ACP-like_sf"/>
</dbReference>
<evidence type="ECO:0000256" key="4">
    <source>
        <dbReference type="SAM" id="MobiDB-lite"/>
    </source>
</evidence>
<dbReference type="SUPFAM" id="SSF47336">
    <property type="entry name" value="ACP-like"/>
    <property type="match status" value="2"/>
</dbReference>
<sequence>MTVAEVEPLELTSAQLGIWYAQQVAPDGSALNIAECLEIGGVGADLFARAVRHVLAGVDAFRIRFRVVDGEPRQYVDRDGDVSVQIVDVRAEPDPRSAADRWIEADLARRVDPVKGPLFACAVLRLDDDRLLWYQRAHHLIMDGHGGALIAAKVAETCTALLAGDDPGEHGFEPYSALVEAEREYKESPGFTKDREHWRTALDGVEERADRAGSGARLGPGPQARATAELDVDDAATLRAAARNLKTSFAVLVIAAAAVHEHRTTGARDVVLGISVPGRAGRLGQHVPGMTANIMPVRVEITPELSVAEIVRRTGRAIGRGLRHQRYRHEDIVRDLGAVGGAPLYGLIVDIVSFTYPTFGDARATVWNLAQVPTEDRRVTVYDRSGESRIQVDVDVNRDRHEPAAADDLARRFRRVVDWMVAAGPDDPVGGAEILDEDERFRVVHGWNDTGPGLPEATVPELFAARAADSPDRTALVTGDGALTYAELDARADRLASRLVGAGIGPDAVVGLCLPPGAGTIAAILGIWRAGAAYLPIDVRQPVERTAFMLADGRAAVLVTTGEVADDLPAGRVPVVLADDPADDRADDPADDSADDSADDPAEPEPAPRALPYPATNPAGLAYVIYTSGSTGTPKGVGVTHGSLANYVASARARLGLGGAGARYALLQPQVTDLGNTMLFCSLATGGELHVLDPDTALDPTAVSSYLADHRIDHLKAVPSHLAALTAQAGAGAVLPARTLVLGGEAAPPGWVRELLDSAGDRAVFNHYGPTETTIGVTTARLTSRDAEDGRVPIGAPIHGARTYVLDGSLRPLPPGVTGELYVAGAGLARGYANRPGLTGERFVACPFGSGERMYRTGDRARWGADGRLTFAGRADEQVKIRGFRIEPAEVDAALTAHPEVARSAVVVRRDTPGEARLVAYVVPNDPADAEADTGALSARVREQLAHRLPDHMIPSAVVVLAELPLTGNGKLDRRALPRPDRATTVGAGRAPESVREEVLCAAFARVLGLDVVGPDDDFFTLGGNSLVAVELVEHLRVRGVSVSVRALFLTPTPAGFAKVAGPEPVDVPENRIPADATEITPEMLPLVDLDEAEIARVVALVDGGASNVADIYPLAPLQEGILFHHLAHAGGDTDVYMRSAVLEFDSRERLDGFFAALQQVVDRHDVYRTAIVSAGLREPVQVVARRVELPIEQIARDPERDPIEQLLDAGGSWLELHRAPLLRAHVLSEPVDGRWLAVLGIHHIVQDHTALRVLIDEIRELLAGRGDHLPEPLPFRNFVAQARLGTPREEHERYFAALLGDVTETTAPFGLLDVRGDGADAVRAGGPVDDRLAGRVRHLASTLGVSPATIFHLAWARVLAVVSGRDDVVFGTVLAGRMNAGAGADAVPGLFLNTLPMRVHVDGRGTGDALAALRTQLADLLEHEHAPLALAQRASAVPPGSPLFTSIVNYRRDQFAGESDVGVPGVRLLASTERTNYPVTVIIRDTGAEFEVTVDALALAGPSRIRKLLDTCLNNLVTALTDAPRTPFTLVDALDPDERRAILEQGNRNATATSDPTSQGMTVPGLFAAQAARTPEAVVLVSGRTKVTYQGLDERANHLAHYLRGLGTGPESVVALCLPRGIEMVTAILAVWKAGAAYLPVDPAYPMARTAHMLTDSGAAVLVGTADVLDDMPVSGRIRTLALDEPAVAATLESQPATAPDTAAEPGRLAYVIYTSGSTGRPKGVAVTHGNLANYVVHVPRRVGFGAAGARYALLQPVVTDLGNTVLFASLTTGGVLHILDAEKVVDPVAIAGYLARHDIDYVKVVPSHLAALGATADLSWLLPSGALVLGGEAAAPDWVETLLKAAGDLPVYNHYGPTETTIGVVTGRLDDEAVVGGTVPIGTPVGNTAAYVLDDALRPVPAGVAGELYVAGAQVARGYVGRPDLTAERFVACPFDGGVRMYRTGDRARWNADGFLEYLGRADEQVKIRGFRVEPGEIQSLLAAHPAVAQAAVIVREDVPGDRRLAAYVVPADPDTETDGTLTETIRRFARETLPPHMVPAAVVPLGALPLTGNGKLDRGALPEPDRAALSTGPDAGEGSAPSDERERALCEAFAEILGLPAVGVRDDFFLLGGHSLLATRLVSRVRVTLGEELPIHELFDKPTPAALAAWLADRAVNGEKEARPRLRRMRPEEAAR</sequence>
<dbReference type="PROSITE" id="PS00455">
    <property type="entry name" value="AMP_BINDING"/>
    <property type="match status" value="2"/>
</dbReference>
<proteinExistence type="predicted"/>
<dbReference type="Pfam" id="PF13193">
    <property type="entry name" value="AMP-binding_C"/>
    <property type="match status" value="2"/>
</dbReference>
<name>A0ABP8CB32_9ACTN</name>
<keyword evidence="2" id="KW-0596">Phosphopantetheine</keyword>
<comment type="caution">
    <text evidence="6">The sequence shown here is derived from an EMBL/GenBank/DDBJ whole genome shotgun (WGS) entry which is preliminary data.</text>
</comment>
<evidence type="ECO:0000256" key="3">
    <source>
        <dbReference type="ARBA" id="ARBA00022553"/>
    </source>
</evidence>